<dbReference type="Gene3D" id="2.60.120.560">
    <property type="entry name" value="Exo-inulinase, domain 1"/>
    <property type="match status" value="1"/>
</dbReference>
<feature type="chain" id="PRO_5022975720" evidence="5">
    <location>
        <begin position="24"/>
        <end position="483"/>
    </location>
</feature>
<sequence length="483" mass="52223" precursor="true">MSLTRSLYALVPITCLCMMHGLASRVAAEDKSANWIDLIKTVDISNGSVAGNWQRSAEAITTDATAGSRITLPYRPSTEYDFRVSFTRTSGVHSVALMFVVGRGQATFEVDAWGQHLAGLQMINGQSIQNNPTRVDNQTLENGRRYEMRVEVRKGHVRAFLDDRLIAQHPTDGSDLSVPDVWRMPDQASLGIGAYSAATTFHSIDVRPVSEQRLAANNIPTSPPMRTRDSDTVNSAANNSVATSSAVANRSTSGRTPATGKRVLLVIANQDFFYREYGDPRAELERAGITVEVAAARKQICRPHANSGQQGDGSVMPDLAIGDVDPSRYDAILFSGGWGSSMYQFAFTGSYANQAYNGDSRTKAAVNRLINEFVDQDKYVGALCHGVSVLAWSRVDGKSVLNGKRAVGSPRQSPAGTYNGRRDQPLSRWNAEVNGARLSPARSIGDPRTSADDVVVDGKIITGEDDSSAKLFGQTVAQLLTKS</sequence>
<dbReference type="SUPFAM" id="SSF52317">
    <property type="entry name" value="Class I glutamine amidotransferase-like"/>
    <property type="match status" value="1"/>
</dbReference>
<name>A0A5C5ZTB3_9BACT</name>
<keyword evidence="8" id="KW-1185">Reference proteome</keyword>
<dbReference type="PANTHER" id="PTHR48094">
    <property type="entry name" value="PROTEIN/NUCLEIC ACID DEGLYCASE DJ-1-RELATED"/>
    <property type="match status" value="1"/>
</dbReference>
<evidence type="ECO:0000313" key="8">
    <source>
        <dbReference type="Proteomes" id="UP000320176"/>
    </source>
</evidence>
<keyword evidence="2" id="KW-0456">Lyase</keyword>
<dbReference type="PANTHER" id="PTHR48094:SF11">
    <property type="entry name" value="GLUTATHIONE-INDEPENDENT GLYOXALASE HSP31-RELATED"/>
    <property type="match status" value="1"/>
</dbReference>
<dbReference type="Proteomes" id="UP000320176">
    <property type="component" value="Unassembled WGS sequence"/>
</dbReference>
<dbReference type="InterPro" id="IPR050325">
    <property type="entry name" value="Prot/Nucl_acid_deglycase"/>
</dbReference>
<dbReference type="EMBL" id="SJPN01000022">
    <property type="protein sequence ID" value="TWT89443.1"/>
    <property type="molecule type" value="Genomic_DNA"/>
</dbReference>
<feature type="compositionally biased region" description="Low complexity" evidence="4">
    <location>
        <begin position="232"/>
        <end position="253"/>
    </location>
</feature>
<dbReference type="Pfam" id="PF01965">
    <property type="entry name" value="DJ-1_PfpI"/>
    <property type="match status" value="1"/>
</dbReference>
<dbReference type="AlphaFoldDB" id="A0A5C5ZTB3"/>
<evidence type="ECO:0000256" key="1">
    <source>
        <dbReference type="ARBA" id="ARBA00023016"/>
    </source>
</evidence>
<dbReference type="GO" id="GO:0005737">
    <property type="term" value="C:cytoplasm"/>
    <property type="evidence" value="ECO:0007669"/>
    <property type="project" value="TreeGrafter"/>
</dbReference>
<dbReference type="InterPro" id="IPR029062">
    <property type="entry name" value="Class_I_gatase-like"/>
</dbReference>
<evidence type="ECO:0000256" key="5">
    <source>
        <dbReference type="SAM" id="SignalP"/>
    </source>
</evidence>
<feature type="signal peptide" evidence="5">
    <location>
        <begin position="1"/>
        <end position="23"/>
    </location>
</feature>
<comment type="caution">
    <text evidence="7">The sequence shown here is derived from an EMBL/GenBank/DDBJ whole genome shotgun (WGS) entry which is preliminary data.</text>
</comment>
<dbReference type="GO" id="GO:0019243">
    <property type="term" value="P:methylglyoxal catabolic process to D-lactate via S-lactoyl-glutathione"/>
    <property type="evidence" value="ECO:0007669"/>
    <property type="project" value="TreeGrafter"/>
</dbReference>
<proteinExistence type="inferred from homology"/>
<protein>
    <submittedName>
        <fullName evidence="7">DJ-1/PfpI family protein</fullName>
    </submittedName>
</protein>
<dbReference type="RefSeq" id="WP_231742843.1">
    <property type="nucleotide sequence ID" value="NZ_CP151726.1"/>
</dbReference>
<feature type="region of interest" description="Disordered" evidence="4">
    <location>
        <begin position="217"/>
        <end position="256"/>
    </location>
</feature>
<comment type="similarity">
    <text evidence="3">Belongs to the peptidase C56 family. HSP31-like subfamily.</text>
</comment>
<dbReference type="InterPro" id="IPR002818">
    <property type="entry name" value="DJ-1/PfpI"/>
</dbReference>
<evidence type="ECO:0000256" key="4">
    <source>
        <dbReference type="SAM" id="MobiDB-lite"/>
    </source>
</evidence>
<evidence type="ECO:0000313" key="7">
    <source>
        <dbReference type="EMBL" id="TWT89443.1"/>
    </source>
</evidence>
<feature type="domain" description="DJ-1/PfpI" evidence="6">
    <location>
        <begin position="261"/>
        <end position="476"/>
    </location>
</feature>
<evidence type="ECO:0000259" key="6">
    <source>
        <dbReference type="Pfam" id="PF01965"/>
    </source>
</evidence>
<feature type="region of interest" description="Disordered" evidence="4">
    <location>
        <begin position="403"/>
        <end position="425"/>
    </location>
</feature>
<organism evidence="7 8">
    <name type="scientific">Stieleria varia</name>
    <dbReference type="NCBI Taxonomy" id="2528005"/>
    <lineage>
        <taxon>Bacteria</taxon>
        <taxon>Pseudomonadati</taxon>
        <taxon>Planctomycetota</taxon>
        <taxon>Planctomycetia</taxon>
        <taxon>Pirellulales</taxon>
        <taxon>Pirellulaceae</taxon>
        <taxon>Stieleria</taxon>
    </lineage>
</organism>
<accession>A0A5C5ZTB3</accession>
<evidence type="ECO:0000256" key="3">
    <source>
        <dbReference type="ARBA" id="ARBA00038493"/>
    </source>
</evidence>
<gene>
    <name evidence="7" type="ORF">Pla52n_67820</name>
</gene>
<keyword evidence="5" id="KW-0732">Signal</keyword>
<dbReference type="Gene3D" id="3.40.50.880">
    <property type="match status" value="1"/>
</dbReference>
<dbReference type="GO" id="GO:0019172">
    <property type="term" value="F:glyoxalase III activity"/>
    <property type="evidence" value="ECO:0007669"/>
    <property type="project" value="TreeGrafter"/>
</dbReference>
<keyword evidence="1" id="KW-0346">Stress response</keyword>
<evidence type="ECO:0000256" key="2">
    <source>
        <dbReference type="ARBA" id="ARBA00023239"/>
    </source>
</evidence>
<reference evidence="7 8" key="1">
    <citation type="submission" date="2019-02" db="EMBL/GenBank/DDBJ databases">
        <title>Deep-cultivation of Planctomycetes and their phenomic and genomic characterization uncovers novel biology.</title>
        <authorList>
            <person name="Wiegand S."/>
            <person name="Jogler M."/>
            <person name="Boedeker C."/>
            <person name="Pinto D."/>
            <person name="Vollmers J."/>
            <person name="Rivas-Marin E."/>
            <person name="Kohn T."/>
            <person name="Peeters S.H."/>
            <person name="Heuer A."/>
            <person name="Rast P."/>
            <person name="Oberbeckmann S."/>
            <person name="Bunk B."/>
            <person name="Jeske O."/>
            <person name="Meyerdierks A."/>
            <person name="Storesund J.E."/>
            <person name="Kallscheuer N."/>
            <person name="Luecker S."/>
            <person name="Lage O.M."/>
            <person name="Pohl T."/>
            <person name="Merkel B.J."/>
            <person name="Hornburger P."/>
            <person name="Mueller R.-W."/>
            <person name="Bruemmer F."/>
            <person name="Labrenz M."/>
            <person name="Spormann A.M."/>
            <person name="Op Den Camp H."/>
            <person name="Overmann J."/>
            <person name="Amann R."/>
            <person name="Jetten M.S.M."/>
            <person name="Mascher T."/>
            <person name="Medema M.H."/>
            <person name="Devos D.P."/>
            <person name="Kaster A.-K."/>
            <person name="Ovreas L."/>
            <person name="Rohde M."/>
            <person name="Galperin M.Y."/>
            <person name="Jogler C."/>
        </authorList>
    </citation>
    <scope>NUCLEOTIDE SEQUENCE [LARGE SCALE GENOMIC DNA]</scope>
    <source>
        <strain evidence="7 8">Pla52n</strain>
    </source>
</reference>